<sequence>MSMRNGVINEQRPGCDTLARSYFNPVAAVNHTYGFIQEIPPPVRQRTTMTMSSCTGPGVRHNSFSDPCKETQPSSSQVYKYSERYQPSSSRHYDAYHNNRNRSHSRSDRHFDSNQHSIRSQYCRGHKRSSLSPPDLPDRSKRSKDFVATPRSSLSSSSSPSPRSYKSHKSSHTSGRQSSSNHSRKSPPQVKLQQAIADDQGEDSWD</sequence>
<name>D3TP43_GLOMM</name>
<dbReference type="AlphaFoldDB" id="D3TP43"/>
<dbReference type="EMBL" id="EZ423195">
    <property type="protein sequence ID" value="ADD19471.1"/>
    <property type="molecule type" value="mRNA"/>
</dbReference>
<feature type="compositionally biased region" description="Basic and acidic residues" evidence="1">
    <location>
        <begin position="136"/>
        <end position="145"/>
    </location>
</feature>
<organism evidence="2">
    <name type="scientific">Glossina morsitans morsitans</name>
    <name type="common">Savannah tsetse fly</name>
    <dbReference type="NCBI Taxonomy" id="37546"/>
    <lineage>
        <taxon>Eukaryota</taxon>
        <taxon>Metazoa</taxon>
        <taxon>Ecdysozoa</taxon>
        <taxon>Arthropoda</taxon>
        <taxon>Hexapoda</taxon>
        <taxon>Insecta</taxon>
        <taxon>Pterygota</taxon>
        <taxon>Neoptera</taxon>
        <taxon>Endopterygota</taxon>
        <taxon>Diptera</taxon>
        <taxon>Brachycera</taxon>
        <taxon>Muscomorpha</taxon>
        <taxon>Hippoboscoidea</taxon>
        <taxon>Glossinidae</taxon>
        <taxon>Glossina</taxon>
    </lineage>
</organism>
<reference evidence="2" key="2">
    <citation type="submission" date="2010-01" db="EMBL/GenBank/DDBJ databases">
        <authorList>
            <consortium name="International Glossina Genome Initiative"/>
            <person name="da Silva J."/>
            <person name="Ribeiro J.M.C."/>
            <person name="Abbeele J.V."/>
            <person name="Attardo G."/>
            <person name="Hao Z."/>
            <person name="Haines L.R."/>
            <person name="Soares M.B."/>
            <person name="Berriman M."/>
            <person name="Aksoy S."/>
            <person name="Lehane M.J."/>
        </authorList>
    </citation>
    <scope>NUCLEOTIDE SEQUENCE</scope>
    <source>
        <tissue evidence="2">Salivary gland</tissue>
    </source>
</reference>
<accession>D3TP43</accession>
<feature type="region of interest" description="Disordered" evidence="1">
    <location>
        <begin position="47"/>
        <end position="206"/>
    </location>
</feature>
<feature type="compositionally biased region" description="Low complexity" evidence="1">
    <location>
        <begin position="151"/>
        <end position="164"/>
    </location>
</feature>
<feature type="compositionally biased region" description="Polar residues" evidence="1">
    <location>
        <begin position="71"/>
        <end position="90"/>
    </location>
</feature>
<reference evidence="2" key="1">
    <citation type="journal article" date="2010" name="BMC Genomics">
        <title>An insight into the sialome of Glossina morsitans morsitans.</title>
        <authorList>
            <person name="Alves-Silva J."/>
            <person name="Ribeiro J.M."/>
            <person name="Van Den Abbeele J."/>
            <person name="Attardo G."/>
            <person name="Hao Z."/>
            <person name="Haines L.R."/>
            <person name="Soares M.B."/>
            <person name="Berriman M."/>
            <person name="Aksoy S."/>
            <person name="Lehane M.J."/>
        </authorList>
    </citation>
    <scope>NUCLEOTIDE SEQUENCE</scope>
    <source>
        <tissue evidence="2">Salivary gland</tissue>
    </source>
</reference>
<proteinExistence type="evidence at transcript level"/>
<evidence type="ECO:0000256" key="1">
    <source>
        <dbReference type="SAM" id="MobiDB-lite"/>
    </source>
</evidence>
<protein>
    <submittedName>
        <fullName evidence="2">Serine rich protein</fullName>
    </submittedName>
</protein>
<evidence type="ECO:0000313" key="2">
    <source>
        <dbReference type="EMBL" id="ADD19471.1"/>
    </source>
</evidence>